<keyword evidence="2" id="KW-0547">Nucleotide-binding</keyword>
<dbReference type="AlphaFoldDB" id="A0A8J1U2S4"/>
<feature type="compositionally biased region" description="Basic residues" evidence="4">
    <location>
        <begin position="629"/>
        <end position="639"/>
    </location>
</feature>
<protein>
    <submittedName>
        <fullName evidence="5">Uncharacterized protein</fullName>
    </submittedName>
</protein>
<dbReference type="Proteomes" id="UP000749559">
    <property type="component" value="Unassembled WGS sequence"/>
</dbReference>
<dbReference type="OrthoDB" id="202825at2759"/>
<evidence type="ECO:0000256" key="1">
    <source>
        <dbReference type="ARBA" id="ARBA00022598"/>
    </source>
</evidence>
<gene>
    <name evidence="5" type="ORF">OFUS_LOCUS13024</name>
</gene>
<evidence type="ECO:0000256" key="2">
    <source>
        <dbReference type="ARBA" id="ARBA00022741"/>
    </source>
</evidence>
<feature type="region of interest" description="Disordered" evidence="4">
    <location>
        <begin position="1"/>
        <end position="34"/>
    </location>
</feature>
<evidence type="ECO:0000313" key="6">
    <source>
        <dbReference type="Proteomes" id="UP000749559"/>
    </source>
</evidence>
<dbReference type="PROSITE" id="PS51221">
    <property type="entry name" value="TTL"/>
    <property type="match status" value="1"/>
</dbReference>
<dbReference type="InterPro" id="IPR004344">
    <property type="entry name" value="TTL/TTLL_fam"/>
</dbReference>
<dbReference type="SUPFAM" id="SSF56059">
    <property type="entry name" value="Glutathione synthetase ATP-binding domain-like"/>
    <property type="match status" value="1"/>
</dbReference>
<evidence type="ECO:0000256" key="4">
    <source>
        <dbReference type="SAM" id="MobiDB-lite"/>
    </source>
</evidence>
<keyword evidence="1" id="KW-0436">Ligase</keyword>
<sequence>MNNMDEVKLEPILTRPRRQMSDSKQKKWNKSGRGKIEHPQLVKAALPRKKTSIVTVDTSKAKSNLDVVRSCLRELGWREYPFGRRDFPCDIYWNTATYQDSGDVCSGKVNKFPGMSELLNKINLTRALDLLTQLVPEEFDFYPETWFLPQQYFQFSATVKSRMEKDPKYSPTFIVKPDEGSQGEGIYLIKDPVDYVMNQRNHVVQEYLSKPLLIERMKFDLRVYVVLASIEPLEIYICKDGLARFCTVPYSKPTWKNLDEHYMHLTNYSLNKHSSTYVHTDSEDNGSKRSLTSVLRQLEDSGYNVTHLCTEIERLIIKTTLAIAPELKIHYRAAVPIGKAGPTCFQILGFDILLLEDLKPILLEVNSGPSLRIDYEQEVASGVYERVISAIDDEIKHPLVRDTLLLIAPKNKLKKRVKRDANSIETLESPIEDDQEIQKYPEESCLEQIFPAKYGPEYNWLRILERVSAIYQLCLGVKGTVSCKMGLTGFRAFTRRCKLTSQTELSTAEIDILYIELMKKWDMSPDKDRNLTQGLCYQGFMEGFLQIAHKKFPSSNKLDTVEQLIDYCESNLELHNYRLGSSILPRVPLTKAERRMDELKNIYGNVPSSLKRPEYFLDYQSFPVESLRNHRKHKSRTGRSNHGNSEKAKEGFSDSDDHEPH</sequence>
<keyword evidence="6" id="KW-1185">Reference proteome</keyword>
<accession>A0A8J1U2S4</accession>
<comment type="caution">
    <text evidence="5">The sequence shown here is derived from an EMBL/GenBank/DDBJ whole genome shotgun (WGS) entry which is preliminary data.</text>
</comment>
<dbReference type="GO" id="GO:0005524">
    <property type="term" value="F:ATP binding"/>
    <property type="evidence" value="ECO:0007669"/>
    <property type="project" value="UniProtKB-KW"/>
</dbReference>
<proteinExistence type="predicted"/>
<dbReference type="Pfam" id="PF03133">
    <property type="entry name" value="TTL"/>
    <property type="match status" value="1"/>
</dbReference>
<dbReference type="GO" id="GO:0000226">
    <property type="term" value="P:microtubule cytoskeleton organization"/>
    <property type="evidence" value="ECO:0007669"/>
    <property type="project" value="TreeGrafter"/>
</dbReference>
<dbReference type="PANTHER" id="PTHR12241">
    <property type="entry name" value="TUBULIN POLYGLUTAMYLASE"/>
    <property type="match status" value="1"/>
</dbReference>
<evidence type="ECO:0000256" key="3">
    <source>
        <dbReference type="ARBA" id="ARBA00022840"/>
    </source>
</evidence>
<reference evidence="5" key="1">
    <citation type="submission" date="2022-03" db="EMBL/GenBank/DDBJ databases">
        <authorList>
            <person name="Martin C."/>
        </authorList>
    </citation>
    <scope>NUCLEOTIDE SEQUENCE</scope>
</reference>
<name>A0A8J1U2S4_OWEFU</name>
<organism evidence="5 6">
    <name type="scientific">Owenia fusiformis</name>
    <name type="common">Polychaete worm</name>
    <dbReference type="NCBI Taxonomy" id="6347"/>
    <lineage>
        <taxon>Eukaryota</taxon>
        <taxon>Metazoa</taxon>
        <taxon>Spiralia</taxon>
        <taxon>Lophotrochozoa</taxon>
        <taxon>Annelida</taxon>
        <taxon>Polychaeta</taxon>
        <taxon>Sedentaria</taxon>
        <taxon>Canalipalpata</taxon>
        <taxon>Sabellida</taxon>
        <taxon>Oweniida</taxon>
        <taxon>Oweniidae</taxon>
        <taxon>Owenia</taxon>
    </lineage>
</organism>
<dbReference type="EMBL" id="CAIIXF020000006">
    <property type="protein sequence ID" value="CAH1787285.1"/>
    <property type="molecule type" value="Genomic_DNA"/>
</dbReference>
<dbReference type="Gene3D" id="3.30.470.20">
    <property type="entry name" value="ATP-grasp fold, B domain"/>
    <property type="match status" value="1"/>
</dbReference>
<dbReference type="GO" id="GO:0070740">
    <property type="term" value="F:tubulin-glutamic acid ligase activity"/>
    <property type="evidence" value="ECO:0007669"/>
    <property type="project" value="TreeGrafter"/>
</dbReference>
<keyword evidence="3" id="KW-0067">ATP-binding</keyword>
<dbReference type="GO" id="GO:0036064">
    <property type="term" value="C:ciliary basal body"/>
    <property type="evidence" value="ECO:0007669"/>
    <property type="project" value="TreeGrafter"/>
</dbReference>
<feature type="region of interest" description="Disordered" evidence="4">
    <location>
        <begin position="627"/>
        <end position="661"/>
    </location>
</feature>
<evidence type="ECO:0000313" key="5">
    <source>
        <dbReference type="EMBL" id="CAH1787285.1"/>
    </source>
</evidence>
<dbReference type="GO" id="GO:0015631">
    <property type="term" value="F:tubulin binding"/>
    <property type="evidence" value="ECO:0007669"/>
    <property type="project" value="TreeGrafter"/>
</dbReference>
<dbReference type="PANTHER" id="PTHR12241:SF154">
    <property type="entry name" value="TUBULIN POLYGLUTAMYLASE TTLL11"/>
    <property type="match status" value="1"/>
</dbReference>